<evidence type="ECO:0000256" key="1">
    <source>
        <dbReference type="SAM" id="MobiDB-lite"/>
    </source>
</evidence>
<dbReference type="RefSeq" id="XP_001308064.1">
    <property type="nucleotide sequence ID" value="XM_001308063.1"/>
</dbReference>
<reference evidence="2" key="1">
    <citation type="submission" date="2006-10" db="EMBL/GenBank/DDBJ databases">
        <authorList>
            <person name="Amadeo P."/>
            <person name="Zhao Q."/>
            <person name="Wortman J."/>
            <person name="Fraser-Liggett C."/>
            <person name="Carlton J."/>
        </authorList>
    </citation>
    <scope>NUCLEOTIDE SEQUENCE</scope>
    <source>
        <strain evidence="2">G3</strain>
    </source>
</reference>
<dbReference type="AlphaFoldDB" id="A2FIY5"/>
<evidence type="ECO:0000313" key="3">
    <source>
        <dbReference type="Proteomes" id="UP000001542"/>
    </source>
</evidence>
<name>A2FIY5_TRIV3</name>
<gene>
    <name evidence="2" type="ORF">TVAG_385220</name>
</gene>
<dbReference type="SMR" id="A2FIY5"/>
<feature type="compositionally biased region" description="Polar residues" evidence="1">
    <location>
        <begin position="162"/>
        <end position="183"/>
    </location>
</feature>
<organism evidence="2 3">
    <name type="scientific">Trichomonas vaginalis (strain ATCC PRA-98 / G3)</name>
    <dbReference type="NCBI Taxonomy" id="412133"/>
    <lineage>
        <taxon>Eukaryota</taxon>
        <taxon>Metamonada</taxon>
        <taxon>Parabasalia</taxon>
        <taxon>Trichomonadida</taxon>
        <taxon>Trichomonadidae</taxon>
        <taxon>Trichomonas</taxon>
    </lineage>
</organism>
<proteinExistence type="predicted"/>
<dbReference type="Proteomes" id="UP000001542">
    <property type="component" value="Unassembled WGS sequence"/>
</dbReference>
<protein>
    <submittedName>
        <fullName evidence="2">Uncharacterized protein</fullName>
    </submittedName>
</protein>
<sequence>MYRAPKVVNRIIDRQVRLDKDRKHFEALRDLKPAIDISRPPLNPRLVVYEKRQAIYRQNLMYEEAMKYRELAEIERNRGKTPHQPKTDFQTFLNSLKQSNRAKTTLQKINYKQDKNNTRNDDLVNEETETKQEKVVDDNGMKVVDKNPETNVKLNTIRPILRNSTFQTTPSPEPTDLNNESTY</sequence>
<accession>A2FIY5</accession>
<reference evidence="2" key="2">
    <citation type="journal article" date="2007" name="Science">
        <title>Draft genome sequence of the sexually transmitted pathogen Trichomonas vaginalis.</title>
        <authorList>
            <person name="Carlton J.M."/>
            <person name="Hirt R.P."/>
            <person name="Silva J.C."/>
            <person name="Delcher A.L."/>
            <person name="Schatz M."/>
            <person name="Zhao Q."/>
            <person name="Wortman J.R."/>
            <person name="Bidwell S.L."/>
            <person name="Alsmark U.C.M."/>
            <person name="Besteiro S."/>
            <person name="Sicheritz-Ponten T."/>
            <person name="Noel C.J."/>
            <person name="Dacks J.B."/>
            <person name="Foster P.G."/>
            <person name="Simillion C."/>
            <person name="Van de Peer Y."/>
            <person name="Miranda-Saavedra D."/>
            <person name="Barton G.J."/>
            <person name="Westrop G.D."/>
            <person name="Mueller S."/>
            <person name="Dessi D."/>
            <person name="Fiori P.L."/>
            <person name="Ren Q."/>
            <person name="Paulsen I."/>
            <person name="Zhang H."/>
            <person name="Bastida-Corcuera F.D."/>
            <person name="Simoes-Barbosa A."/>
            <person name="Brown M.T."/>
            <person name="Hayes R.D."/>
            <person name="Mukherjee M."/>
            <person name="Okumura C.Y."/>
            <person name="Schneider R."/>
            <person name="Smith A.J."/>
            <person name="Vanacova S."/>
            <person name="Villalvazo M."/>
            <person name="Haas B.J."/>
            <person name="Pertea M."/>
            <person name="Feldblyum T.V."/>
            <person name="Utterback T.R."/>
            <person name="Shu C.L."/>
            <person name="Osoegawa K."/>
            <person name="de Jong P.J."/>
            <person name="Hrdy I."/>
            <person name="Horvathova L."/>
            <person name="Zubacova Z."/>
            <person name="Dolezal P."/>
            <person name="Malik S.B."/>
            <person name="Logsdon J.M. Jr."/>
            <person name="Henze K."/>
            <person name="Gupta A."/>
            <person name="Wang C.C."/>
            <person name="Dunne R.L."/>
            <person name="Upcroft J.A."/>
            <person name="Upcroft P."/>
            <person name="White O."/>
            <person name="Salzberg S.L."/>
            <person name="Tang P."/>
            <person name="Chiu C.-H."/>
            <person name="Lee Y.-S."/>
            <person name="Embley T.M."/>
            <person name="Coombs G.H."/>
            <person name="Mottram J.C."/>
            <person name="Tachezy J."/>
            <person name="Fraser-Liggett C.M."/>
            <person name="Johnson P.J."/>
        </authorList>
    </citation>
    <scope>NUCLEOTIDE SEQUENCE [LARGE SCALE GENOMIC DNA]</scope>
    <source>
        <strain evidence="2">G3</strain>
    </source>
</reference>
<dbReference type="InParanoid" id="A2FIY5"/>
<dbReference type="EMBL" id="DS113822">
    <property type="protein sequence ID" value="EAX95134.1"/>
    <property type="molecule type" value="Genomic_DNA"/>
</dbReference>
<feature type="region of interest" description="Disordered" evidence="1">
    <location>
        <begin position="161"/>
        <end position="183"/>
    </location>
</feature>
<keyword evidence="3" id="KW-1185">Reference proteome</keyword>
<evidence type="ECO:0000313" key="2">
    <source>
        <dbReference type="EMBL" id="EAX95134.1"/>
    </source>
</evidence>
<dbReference type="VEuPathDB" id="TrichDB:TVAGG3_0794580"/>
<dbReference type="VEuPathDB" id="TrichDB:TVAG_385220"/>
<dbReference type="KEGG" id="tva:75672275"/>